<gene>
    <name evidence="1" type="ORF">LOK49_LG01G02508</name>
</gene>
<proteinExistence type="predicted"/>
<name>A0ACC0J5I3_9ERIC</name>
<protein>
    <submittedName>
        <fullName evidence="1">Uncharacterized protein</fullName>
    </submittedName>
</protein>
<evidence type="ECO:0000313" key="2">
    <source>
        <dbReference type="Proteomes" id="UP001060215"/>
    </source>
</evidence>
<dbReference type="EMBL" id="CM045758">
    <property type="protein sequence ID" value="KAI8032205.1"/>
    <property type="molecule type" value="Genomic_DNA"/>
</dbReference>
<organism evidence="1 2">
    <name type="scientific">Camellia lanceoleosa</name>
    <dbReference type="NCBI Taxonomy" id="1840588"/>
    <lineage>
        <taxon>Eukaryota</taxon>
        <taxon>Viridiplantae</taxon>
        <taxon>Streptophyta</taxon>
        <taxon>Embryophyta</taxon>
        <taxon>Tracheophyta</taxon>
        <taxon>Spermatophyta</taxon>
        <taxon>Magnoliopsida</taxon>
        <taxon>eudicotyledons</taxon>
        <taxon>Gunneridae</taxon>
        <taxon>Pentapetalae</taxon>
        <taxon>asterids</taxon>
        <taxon>Ericales</taxon>
        <taxon>Theaceae</taxon>
        <taxon>Camellia</taxon>
    </lineage>
</organism>
<evidence type="ECO:0000313" key="1">
    <source>
        <dbReference type="EMBL" id="KAI8032205.1"/>
    </source>
</evidence>
<accession>A0ACC0J5I3</accession>
<sequence length="343" mass="38229">MEVRRDGAGGSDAGVKVGGQVVYNVSPIRAGVGGAYMCNEGVGLSAGCAVVDSDGEQCGRTAGVRQERKLPDLEYPILHGRNKKSVTNTGVVVRSNDCVKNDVVIDVDAMVVKGSKWSGFDINNRLGVWKMMTVDEKCRIKQGYDRHGDWVVMREDGDASVVVDFNDVKNLIRQSSLCGNVIDGYVELLKSEHARMYGDDELVDKSFFFSSVCLDIVENDDVRAMEKFVRTNVSAASDYRFIHFPVCHDGHWTLVVYDTEDGTWKHYNPMRQRGDRVDVHHNVATLLKECVTKVIKQTLRETKARDYVHRSDVERSLHGSNCIILLANMVKAFVNDPAHGLKE</sequence>
<keyword evidence="2" id="KW-1185">Reference proteome</keyword>
<comment type="caution">
    <text evidence="1">The sequence shown here is derived from an EMBL/GenBank/DDBJ whole genome shotgun (WGS) entry which is preliminary data.</text>
</comment>
<reference evidence="1 2" key="1">
    <citation type="journal article" date="2022" name="Plant J.">
        <title>Chromosome-level genome of Camellia lanceoleosa provides a valuable resource for understanding genome evolution and self-incompatibility.</title>
        <authorList>
            <person name="Gong W."/>
            <person name="Xiao S."/>
            <person name="Wang L."/>
            <person name="Liao Z."/>
            <person name="Chang Y."/>
            <person name="Mo W."/>
            <person name="Hu G."/>
            <person name="Li W."/>
            <person name="Zhao G."/>
            <person name="Zhu H."/>
            <person name="Hu X."/>
            <person name="Ji K."/>
            <person name="Xiang X."/>
            <person name="Song Q."/>
            <person name="Yuan D."/>
            <person name="Jin S."/>
            <person name="Zhang L."/>
        </authorList>
    </citation>
    <scope>NUCLEOTIDE SEQUENCE [LARGE SCALE GENOMIC DNA]</scope>
    <source>
        <strain evidence="1">SQ_2022a</strain>
    </source>
</reference>
<dbReference type="Proteomes" id="UP001060215">
    <property type="component" value="Chromosome 1"/>
</dbReference>